<dbReference type="RefSeq" id="WP_038089501.1">
    <property type="nucleotide sequence ID" value="NZ_JQSG02000002.1"/>
</dbReference>
<dbReference type="InterPro" id="IPR014347">
    <property type="entry name" value="Tautomerase/MIF_sf"/>
</dbReference>
<dbReference type="InterPro" id="IPR001398">
    <property type="entry name" value="Macrophage_inhib_fac"/>
</dbReference>
<evidence type="ECO:0000256" key="3">
    <source>
        <dbReference type="ARBA" id="ARBA00022525"/>
    </source>
</evidence>
<dbReference type="PANTHER" id="PTHR11954">
    <property type="entry name" value="D-DOPACHROME DECARBOXYLASE"/>
    <property type="match status" value="1"/>
</dbReference>
<keyword evidence="2" id="KW-0202">Cytokine</keyword>
<dbReference type="GO" id="GO:0005615">
    <property type="term" value="C:extracellular space"/>
    <property type="evidence" value="ECO:0007669"/>
    <property type="project" value="UniProtKB-KW"/>
</dbReference>
<comment type="catalytic activity">
    <reaction evidence="5">
        <text>3-phenylpyruvate = enol-phenylpyruvate</text>
        <dbReference type="Rhea" id="RHEA:17097"/>
        <dbReference type="ChEBI" id="CHEBI:16815"/>
        <dbReference type="ChEBI" id="CHEBI:18005"/>
        <dbReference type="EC" id="5.3.2.1"/>
    </reaction>
</comment>
<dbReference type="Pfam" id="PF01187">
    <property type="entry name" value="MIF"/>
    <property type="match status" value="1"/>
</dbReference>
<dbReference type="OrthoDB" id="5769863at2"/>
<evidence type="ECO:0000256" key="10">
    <source>
        <dbReference type="ARBA" id="ARBA00041912"/>
    </source>
</evidence>
<dbReference type="Proteomes" id="UP000029273">
    <property type="component" value="Unassembled WGS sequence"/>
</dbReference>
<dbReference type="EC" id="5.3.3.12" evidence="7"/>
<dbReference type="EMBL" id="JQSG02000002">
    <property type="protein sequence ID" value="OBS09933.1"/>
    <property type="molecule type" value="Genomic_DNA"/>
</dbReference>
<evidence type="ECO:0000256" key="9">
    <source>
        <dbReference type="ARBA" id="ARBA00041631"/>
    </source>
</evidence>
<evidence type="ECO:0000313" key="13">
    <source>
        <dbReference type="Proteomes" id="UP000029273"/>
    </source>
</evidence>
<evidence type="ECO:0000256" key="4">
    <source>
        <dbReference type="ARBA" id="ARBA00023235"/>
    </source>
</evidence>
<dbReference type="SUPFAM" id="SSF55331">
    <property type="entry name" value="Tautomerase/MIF"/>
    <property type="match status" value="1"/>
</dbReference>
<evidence type="ECO:0000256" key="8">
    <source>
        <dbReference type="ARBA" id="ARBA00039086"/>
    </source>
</evidence>
<accession>A0A1A6C5U1</accession>
<evidence type="ECO:0000256" key="7">
    <source>
        <dbReference type="ARBA" id="ARBA00038932"/>
    </source>
</evidence>
<gene>
    <name evidence="12" type="ORF">Thpro_020983</name>
</gene>
<dbReference type="PANTHER" id="PTHR11954:SF6">
    <property type="entry name" value="MACROPHAGE MIGRATION INHIBITORY FACTOR"/>
    <property type="match status" value="1"/>
</dbReference>
<comment type="caution">
    <text evidence="12">The sequence shown here is derived from an EMBL/GenBank/DDBJ whole genome shotgun (WGS) entry which is preliminary data.</text>
</comment>
<evidence type="ECO:0000256" key="1">
    <source>
        <dbReference type="ARBA" id="ARBA00004613"/>
    </source>
</evidence>
<dbReference type="Gene3D" id="3.30.429.10">
    <property type="entry name" value="Macrophage Migration Inhibitory Factor"/>
    <property type="match status" value="1"/>
</dbReference>
<dbReference type="AlphaFoldDB" id="A0A1A6C5U1"/>
<evidence type="ECO:0000256" key="2">
    <source>
        <dbReference type="ARBA" id="ARBA00022514"/>
    </source>
</evidence>
<keyword evidence="13" id="KW-1185">Reference proteome</keyword>
<protein>
    <recommendedName>
        <fullName evidence="11">L-dopachrome isomerase</fullName>
        <ecNumber evidence="8">5.3.2.1</ecNumber>
        <ecNumber evidence="7">5.3.3.12</ecNumber>
    </recommendedName>
    <alternativeName>
        <fullName evidence="9">L-dopachrome tautomerase</fullName>
    </alternativeName>
    <alternativeName>
        <fullName evidence="10">Phenylpyruvate tautomerase</fullName>
    </alternativeName>
</protein>
<keyword evidence="3" id="KW-0964">Secreted</keyword>
<comment type="subcellular location">
    <subcellularLocation>
        <location evidence="1">Secreted</location>
    </subcellularLocation>
</comment>
<evidence type="ECO:0000256" key="5">
    <source>
        <dbReference type="ARBA" id="ARBA00036735"/>
    </source>
</evidence>
<sequence>MPLLSIEISLALEAPAIDALLGEASGLVAGLLGKPESYMMVRHQYNPAMRLGGHDAPLALIELRSIGLPETAPAELSKALCALLERHAGIPGTRVYLLFADVPRARWGHNGTTL</sequence>
<evidence type="ECO:0000313" key="12">
    <source>
        <dbReference type="EMBL" id="OBS09933.1"/>
    </source>
</evidence>
<dbReference type="GO" id="GO:0050178">
    <property type="term" value="F:phenylpyruvate tautomerase activity"/>
    <property type="evidence" value="ECO:0007669"/>
    <property type="project" value="UniProtKB-EC"/>
</dbReference>
<evidence type="ECO:0000256" key="6">
    <source>
        <dbReference type="ARBA" id="ARBA00036823"/>
    </source>
</evidence>
<organism evidence="12 13">
    <name type="scientific">Acidihalobacter prosperus</name>
    <dbReference type="NCBI Taxonomy" id="160660"/>
    <lineage>
        <taxon>Bacteria</taxon>
        <taxon>Pseudomonadati</taxon>
        <taxon>Pseudomonadota</taxon>
        <taxon>Gammaproteobacteria</taxon>
        <taxon>Chromatiales</taxon>
        <taxon>Ectothiorhodospiraceae</taxon>
        <taxon>Acidihalobacter</taxon>
    </lineage>
</organism>
<evidence type="ECO:0000256" key="11">
    <source>
        <dbReference type="ARBA" id="ARBA00042730"/>
    </source>
</evidence>
<dbReference type="GO" id="GO:0004167">
    <property type="term" value="F:dopachrome isomerase activity"/>
    <property type="evidence" value="ECO:0007669"/>
    <property type="project" value="UniProtKB-EC"/>
</dbReference>
<comment type="catalytic activity">
    <reaction evidence="6">
        <text>L-dopachrome = 5,6-dihydroxyindole-2-carboxylate</text>
        <dbReference type="Rhea" id="RHEA:13041"/>
        <dbReference type="ChEBI" id="CHEBI:16875"/>
        <dbReference type="ChEBI" id="CHEBI:57509"/>
        <dbReference type="EC" id="5.3.3.12"/>
    </reaction>
</comment>
<reference evidence="12 13" key="1">
    <citation type="journal article" date="2014" name="Genome Announc.">
        <title>Draft Genome Sequence of the Iron-Oxidizing, Acidophilic, and Halotolerant 'Thiobacillus prosperus' Type Strain DSM 5130.</title>
        <authorList>
            <person name="Ossandon F.J."/>
            <person name="Cardenas J.P."/>
            <person name="Corbett M."/>
            <person name="Quatrini R."/>
            <person name="Holmes D.S."/>
            <person name="Watkin E."/>
        </authorList>
    </citation>
    <scope>NUCLEOTIDE SEQUENCE [LARGE SCALE GENOMIC DNA]</scope>
    <source>
        <strain evidence="12 13">DSM 5130</strain>
    </source>
</reference>
<keyword evidence="4" id="KW-0413">Isomerase</keyword>
<dbReference type="GO" id="GO:0005125">
    <property type="term" value="F:cytokine activity"/>
    <property type="evidence" value="ECO:0007669"/>
    <property type="project" value="UniProtKB-KW"/>
</dbReference>
<name>A0A1A6C5U1_9GAMM</name>
<dbReference type="EC" id="5.3.2.1" evidence="8"/>
<proteinExistence type="predicted"/>